<evidence type="ECO:0000256" key="1">
    <source>
        <dbReference type="PIRNR" id="PIRNR018571"/>
    </source>
</evidence>
<dbReference type="GO" id="GO:0005886">
    <property type="term" value="C:plasma membrane"/>
    <property type="evidence" value="ECO:0007669"/>
    <property type="project" value="UniProtKB-SubCell"/>
</dbReference>
<feature type="transmembrane region" description="Helical" evidence="3">
    <location>
        <begin position="36"/>
        <end position="52"/>
    </location>
</feature>
<gene>
    <name evidence="4" type="primary">spoIIGA</name>
    <name evidence="4" type="ORF">E0485_22160</name>
</gene>
<dbReference type="Pfam" id="PF03419">
    <property type="entry name" value="Peptidase_U4"/>
    <property type="match status" value="1"/>
</dbReference>
<accession>A0A4R4E1R4</accession>
<comment type="caution">
    <text evidence="4">The sequence shown here is derived from an EMBL/GenBank/DDBJ whole genome shotgun (WGS) entry which is preliminary data.</text>
</comment>
<organism evidence="4 5">
    <name type="scientific">Paenibacillus albiflavus</name>
    <dbReference type="NCBI Taxonomy" id="2545760"/>
    <lineage>
        <taxon>Bacteria</taxon>
        <taxon>Bacillati</taxon>
        <taxon>Bacillota</taxon>
        <taxon>Bacilli</taxon>
        <taxon>Bacillales</taxon>
        <taxon>Paenibacillaceae</taxon>
        <taxon>Paenibacillus</taxon>
    </lineage>
</organism>
<keyword evidence="1" id="KW-0378">Hydrolase</keyword>
<dbReference type="Proteomes" id="UP000295418">
    <property type="component" value="Unassembled WGS sequence"/>
</dbReference>
<keyword evidence="1" id="KW-0645">Protease</keyword>
<dbReference type="EMBL" id="SKFG01000038">
    <property type="protein sequence ID" value="TCZ72298.1"/>
    <property type="molecule type" value="Genomic_DNA"/>
</dbReference>
<proteinExistence type="inferred from homology"/>
<evidence type="ECO:0000313" key="5">
    <source>
        <dbReference type="Proteomes" id="UP000295418"/>
    </source>
</evidence>
<comment type="subunit">
    <text evidence="1">Self-associates. Interacts with SigE. Interacts with SpoIIR.</text>
</comment>
<keyword evidence="1 3" id="KW-0472">Membrane</keyword>
<feature type="transmembrane region" description="Helical" evidence="3">
    <location>
        <begin position="129"/>
        <end position="149"/>
    </location>
</feature>
<dbReference type="RefSeq" id="WP_132420241.1">
    <property type="nucleotide sequence ID" value="NZ_SKFG01000038.1"/>
</dbReference>
<keyword evidence="1" id="KW-1003">Cell membrane</keyword>
<dbReference type="PIRSF" id="PIRSF018571">
    <property type="entry name" value="SpoIIGA"/>
    <property type="match status" value="1"/>
</dbReference>
<evidence type="ECO:0000256" key="2">
    <source>
        <dbReference type="PIRSR" id="PIRSR018571-1"/>
    </source>
</evidence>
<comment type="function">
    <text evidence="1">Probable aspartic protease that is responsible for the proteolytic cleavage of the RNA polymerase sigma E factor (SigE/spoIIGB) to yield the active peptide in the mother cell during sporulation. Responds to a signal from the forespore that is triggered by the extracellular signal protein SpoIIR.</text>
</comment>
<name>A0A4R4E1R4_9BACL</name>
<feature type="transmembrane region" description="Helical" evidence="3">
    <location>
        <begin position="6"/>
        <end position="24"/>
    </location>
</feature>
<feature type="transmembrane region" description="Helical" evidence="3">
    <location>
        <begin position="86"/>
        <end position="109"/>
    </location>
</feature>
<sequence>MIVYVDLIFLFNLLMDGAMLYTCGKIRKIKLQWWRLLLSSSIGASYVVMLFFPQLSFLFTFLVKIGLSLLMIAVAFRYVSLRNYLLNLGVFYVVNFVAAGGILGIKYLLQNSSDVVNGILYTHAGGSGSAIQVGITFVVIVSCIMLILIRKLFASQKKQDQITTYLAEVEVKIEQFRKTCTGMIDTGNQLYDPLTRTPVMIMEAALFEGVIPDDWVHHIRSAKGDQLITDMALEVNTWQDRLRFVPYRGVNRSTTFMLAIKPDEVTVSYHNRELTAHKVLIGLDGGQLSRDRTYQAIIHPAMIAEE</sequence>
<dbReference type="GO" id="GO:0030435">
    <property type="term" value="P:sporulation resulting in formation of a cellular spore"/>
    <property type="evidence" value="ECO:0007669"/>
    <property type="project" value="UniProtKB-KW"/>
</dbReference>
<keyword evidence="1" id="KW-0064">Aspartyl protease</keyword>
<feature type="active site" evidence="2">
    <location>
        <position position="185"/>
    </location>
</feature>
<reference evidence="4 5" key="1">
    <citation type="submission" date="2019-03" db="EMBL/GenBank/DDBJ databases">
        <authorList>
            <person name="Kim M.K.M."/>
        </authorList>
    </citation>
    <scope>NUCLEOTIDE SEQUENCE [LARGE SCALE GENOMIC DNA]</scope>
    <source>
        <strain evidence="4 5">18JY21-1</strain>
    </source>
</reference>
<comment type="similarity">
    <text evidence="1">Belongs to the peptidase U4 family.</text>
</comment>
<dbReference type="AlphaFoldDB" id="A0A4R4E1R4"/>
<keyword evidence="1" id="KW-0749">Sporulation</keyword>
<protein>
    <recommendedName>
        <fullName evidence="1">Sporulation sigma-E factor-processing peptidase</fullName>
        <ecNumber evidence="1">3.4.23.-</ecNumber>
    </recommendedName>
    <alternativeName>
        <fullName evidence="1">Membrane-associated aspartic protease</fullName>
    </alternativeName>
    <alternativeName>
        <fullName evidence="1">Stage II sporulation protein GA</fullName>
    </alternativeName>
</protein>
<dbReference type="GO" id="GO:0030436">
    <property type="term" value="P:asexual sporulation"/>
    <property type="evidence" value="ECO:0007669"/>
    <property type="project" value="InterPro"/>
</dbReference>
<keyword evidence="3" id="KW-1133">Transmembrane helix</keyword>
<comment type="subcellular location">
    <subcellularLocation>
        <location evidence="1">Cell membrane</location>
    </subcellularLocation>
</comment>
<feature type="transmembrane region" description="Helical" evidence="3">
    <location>
        <begin position="58"/>
        <end position="79"/>
    </location>
</feature>
<dbReference type="GO" id="GO:0004190">
    <property type="term" value="F:aspartic-type endopeptidase activity"/>
    <property type="evidence" value="ECO:0007669"/>
    <property type="project" value="UniProtKB-KW"/>
</dbReference>
<dbReference type="EC" id="3.4.23.-" evidence="1"/>
<dbReference type="NCBIfam" id="TIGR02854">
    <property type="entry name" value="spore_II_GA"/>
    <property type="match status" value="1"/>
</dbReference>
<dbReference type="OrthoDB" id="2690199at2"/>
<dbReference type="GO" id="GO:0006508">
    <property type="term" value="P:proteolysis"/>
    <property type="evidence" value="ECO:0007669"/>
    <property type="project" value="UniProtKB-KW"/>
</dbReference>
<keyword evidence="5" id="KW-1185">Reference proteome</keyword>
<dbReference type="InterPro" id="IPR005081">
    <property type="entry name" value="SpoIIGA"/>
</dbReference>
<keyword evidence="3" id="KW-0812">Transmembrane</keyword>
<evidence type="ECO:0000256" key="3">
    <source>
        <dbReference type="SAM" id="Phobius"/>
    </source>
</evidence>
<evidence type="ECO:0000313" key="4">
    <source>
        <dbReference type="EMBL" id="TCZ72298.1"/>
    </source>
</evidence>